<dbReference type="AlphaFoldDB" id="A0A5E4NQJ3"/>
<gene>
    <name evidence="2" type="ORF">CINCED_3A017885</name>
</gene>
<dbReference type="EMBL" id="CABPRJ010002430">
    <property type="protein sequence ID" value="VVC46059.1"/>
    <property type="molecule type" value="Genomic_DNA"/>
</dbReference>
<evidence type="ECO:0000256" key="1">
    <source>
        <dbReference type="SAM" id="SignalP"/>
    </source>
</evidence>
<dbReference type="OrthoDB" id="6619368at2759"/>
<evidence type="ECO:0000313" key="3">
    <source>
        <dbReference type="Proteomes" id="UP000325440"/>
    </source>
</evidence>
<feature type="signal peptide" evidence="1">
    <location>
        <begin position="1"/>
        <end position="22"/>
    </location>
</feature>
<dbReference type="Proteomes" id="UP000325440">
    <property type="component" value="Unassembled WGS sequence"/>
</dbReference>
<proteinExistence type="predicted"/>
<feature type="chain" id="PRO_5022876354" evidence="1">
    <location>
        <begin position="23"/>
        <end position="202"/>
    </location>
</feature>
<organism evidence="2 3">
    <name type="scientific">Cinara cedri</name>
    <dbReference type="NCBI Taxonomy" id="506608"/>
    <lineage>
        <taxon>Eukaryota</taxon>
        <taxon>Metazoa</taxon>
        <taxon>Ecdysozoa</taxon>
        <taxon>Arthropoda</taxon>
        <taxon>Hexapoda</taxon>
        <taxon>Insecta</taxon>
        <taxon>Pterygota</taxon>
        <taxon>Neoptera</taxon>
        <taxon>Paraneoptera</taxon>
        <taxon>Hemiptera</taxon>
        <taxon>Sternorrhyncha</taxon>
        <taxon>Aphidomorpha</taxon>
        <taxon>Aphidoidea</taxon>
        <taxon>Aphididae</taxon>
        <taxon>Lachninae</taxon>
        <taxon>Cinara</taxon>
    </lineage>
</organism>
<sequence length="202" mass="23376">MFLESKITMLLTIALNYPIVLFKYNDDCCSTMEEMYSKNTVSITEVNITDEILTIPAYKLDIFFTGDLFTPEKRFKSLYCKLKRSNLCNIKSNCVYYKVSHKQKNLDDQVAADKIDMHLLKETCSEFIQCVSDPKEKDFETYLFISFQKQQLFSDEESSYVNADDTSVDKILSHLENHLKENELVLKNPYFLNLGSSIVASA</sequence>
<protein>
    <submittedName>
        <fullName evidence="2">Uncharacterized protein</fullName>
    </submittedName>
</protein>
<reference evidence="2 3" key="1">
    <citation type="submission" date="2019-08" db="EMBL/GenBank/DDBJ databases">
        <authorList>
            <person name="Alioto T."/>
            <person name="Alioto T."/>
            <person name="Gomez Garrido J."/>
        </authorList>
    </citation>
    <scope>NUCLEOTIDE SEQUENCE [LARGE SCALE GENOMIC DNA]</scope>
</reference>
<keyword evidence="3" id="KW-1185">Reference proteome</keyword>
<keyword evidence="1" id="KW-0732">Signal</keyword>
<evidence type="ECO:0000313" key="2">
    <source>
        <dbReference type="EMBL" id="VVC46059.1"/>
    </source>
</evidence>
<accession>A0A5E4NQJ3</accession>
<name>A0A5E4NQJ3_9HEMI</name>